<feature type="transmembrane region" description="Helical" evidence="1">
    <location>
        <begin position="31"/>
        <end position="50"/>
    </location>
</feature>
<dbReference type="EMBL" id="CP135443">
    <property type="protein sequence ID" value="WRY33348.1"/>
    <property type="molecule type" value="Genomic_DNA"/>
</dbReference>
<accession>A0ABZ1DX40</accession>
<dbReference type="PANTHER" id="PTHR38482:SF1">
    <property type="entry name" value="DMT FAMILY PROTEIN"/>
    <property type="match status" value="1"/>
</dbReference>
<name>A0ABZ1DX40_9RHOB</name>
<evidence type="ECO:0000313" key="2">
    <source>
        <dbReference type="EMBL" id="WRY33348.1"/>
    </source>
</evidence>
<dbReference type="Proteomes" id="UP001623290">
    <property type="component" value="Chromosome"/>
</dbReference>
<dbReference type="PIRSF" id="PIRSF021239">
    <property type="entry name" value="UCP021239"/>
    <property type="match status" value="1"/>
</dbReference>
<proteinExistence type="predicted"/>
<reference evidence="2 3" key="1">
    <citation type="submission" date="2023-09" db="EMBL/GenBank/DDBJ databases">
        <title>Thioclava shenzhenensis sp. nov., a multidrug resistant bacteria-antagonizing species isolated from coastal seawater.</title>
        <authorList>
            <person name="Long M."/>
        </authorList>
    </citation>
    <scope>NUCLEOTIDE SEQUENCE [LARGE SCALE GENOMIC DNA]</scope>
    <source>
        <strain evidence="2 3">FTW29</strain>
    </source>
</reference>
<keyword evidence="1" id="KW-1133">Transmembrane helix</keyword>
<feature type="transmembrane region" description="Helical" evidence="1">
    <location>
        <begin position="93"/>
        <end position="110"/>
    </location>
</feature>
<keyword evidence="1" id="KW-0812">Transmembrane</keyword>
<evidence type="ECO:0000313" key="3">
    <source>
        <dbReference type="Proteomes" id="UP001623290"/>
    </source>
</evidence>
<keyword evidence="3" id="KW-1185">Reference proteome</keyword>
<dbReference type="Pfam" id="PF04342">
    <property type="entry name" value="DMT_6"/>
    <property type="match status" value="1"/>
</dbReference>
<protein>
    <submittedName>
        <fullName evidence="2">DMT family protein</fullName>
    </submittedName>
</protein>
<keyword evidence="1" id="KW-0472">Membrane</keyword>
<sequence>MSAYLLPVVLLIASNVFMTVAWYGHLKYSTAPLWAVVIISWSIAFIEYWMAVPANRIGHQVYSTAQLKTIQEVITLVVFVGFSTFYLKEPPSLTTVAGFVLIGLGAMLVFKG</sequence>
<organism evidence="2 3">
    <name type="scientific">Thioclava litoralis</name>
    <dbReference type="NCBI Taxonomy" id="3076557"/>
    <lineage>
        <taxon>Bacteria</taxon>
        <taxon>Pseudomonadati</taxon>
        <taxon>Pseudomonadota</taxon>
        <taxon>Alphaproteobacteria</taxon>
        <taxon>Rhodobacterales</taxon>
        <taxon>Paracoccaceae</taxon>
        <taxon>Thioclava</taxon>
    </lineage>
</organism>
<gene>
    <name evidence="2" type="ORF">RPE78_11750</name>
</gene>
<dbReference type="RefSeq" id="WP_406720650.1">
    <property type="nucleotide sequence ID" value="NZ_CP135443.1"/>
</dbReference>
<feature type="transmembrane region" description="Helical" evidence="1">
    <location>
        <begin position="5"/>
        <end position="25"/>
    </location>
</feature>
<dbReference type="InterPro" id="IPR007437">
    <property type="entry name" value="DUF486"/>
</dbReference>
<evidence type="ECO:0000256" key="1">
    <source>
        <dbReference type="SAM" id="Phobius"/>
    </source>
</evidence>
<dbReference type="PANTHER" id="PTHR38482">
    <property type="entry name" value="DMT FAMILY PROTEIN"/>
    <property type="match status" value="1"/>
</dbReference>